<sequence length="125" mass="13589">MTVWASPDLPASPPDGRSPSKRGSQAQSTRSAEEGEHVGLCTEFPSLSWLARTPQEALKGVYRVVEDVVADMRAQGEDIPEAIADRLFSGKFAVRIPPDPYRRLTLQARAQGVSLNRLVASKLCA</sequence>
<evidence type="ECO:0000313" key="2">
    <source>
        <dbReference type="EMBL" id="OWQ92209.1"/>
    </source>
</evidence>
<evidence type="ECO:0000256" key="1">
    <source>
        <dbReference type="SAM" id="MobiDB-lite"/>
    </source>
</evidence>
<organism evidence="2 3">
    <name type="scientific">Roseateles aquatilis</name>
    <dbReference type="NCBI Taxonomy" id="431061"/>
    <lineage>
        <taxon>Bacteria</taxon>
        <taxon>Pseudomonadati</taxon>
        <taxon>Pseudomonadota</taxon>
        <taxon>Betaproteobacteria</taxon>
        <taxon>Burkholderiales</taxon>
        <taxon>Sphaerotilaceae</taxon>
        <taxon>Roseateles</taxon>
    </lineage>
</organism>
<dbReference type="InterPro" id="IPR035069">
    <property type="entry name" value="TTHA1013/TTHA0281-like"/>
</dbReference>
<dbReference type="Proteomes" id="UP000197468">
    <property type="component" value="Unassembled WGS sequence"/>
</dbReference>
<feature type="region of interest" description="Disordered" evidence="1">
    <location>
        <begin position="1"/>
        <end position="37"/>
    </location>
</feature>
<gene>
    <name evidence="2" type="ORF">CDN99_07665</name>
</gene>
<dbReference type="InterPro" id="IPR008651">
    <property type="entry name" value="Uncharacterised_HicB"/>
</dbReference>
<feature type="compositionally biased region" description="Polar residues" evidence="1">
    <location>
        <begin position="21"/>
        <end position="30"/>
    </location>
</feature>
<protein>
    <submittedName>
        <fullName evidence="2">Toxin-antitoxin system HicB family antitoxin</fullName>
    </submittedName>
</protein>
<dbReference type="AlphaFoldDB" id="A0A246JIX8"/>
<dbReference type="EMBL" id="NIOF01000002">
    <property type="protein sequence ID" value="OWQ92209.1"/>
    <property type="molecule type" value="Genomic_DNA"/>
</dbReference>
<keyword evidence="3" id="KW-1185">Reference proteome</keyword>
<accession>A0A246JIX8</accession>
<dbReference type="OrthoDB" id="5297106at2"/>
<comment type="caution">
    <text evidence="2">The sequence shown here is derived from an EMBL/GenBank/DDBJ whole genome shotgun (WGS) entry which is preliminary data.</text>
</comment>
<proteinExistence type="predicted"/>
<name>A0A246JIX8_9BURK</name>
<reference evidence="2 3" key="1">
    <citation type="journal article" date="2008" name="Int. J. Syst. Evol. Microbiol.">
        <title>Description of Roseateles aquatilis sp. nov. and Roseateles terrae sp. nov., in the class Betaproteobacteria, and emended description of the genus Roseateles.</title>
        <authorList>
            <person name="Gomila M."/>
            <person name="Bowien B."/>
            <person name="Falsen E."/>
            <person name="Moore E.R."/>
            <person name="Lalucat J."/>
        </authorList>
    </citation>
    <scope>NUCLEOTIDE SEQUENCE [LARGE SCALE GENOMIC DNA]</scope>
    <source>
        <strain evidence="2 3">CCUG 48205</strain>
    </source>
</reference>
<dbReference type="Pfam" id="PF05534">
    <property type="entry name" value="HicB"/>
    <property type="match status" value="1"/>
</dbReference>
<dbReference type="RefSeq" id="WP_088384213.1">
    <property type="nucleotide sequence ID" value="NZ_NIOF01000002.1"/>
</dbReference>
<dbReference type="SUPFAM" id="SSF143100">
    <property type="entry name" value="TTHA1013/TTHA0281-like"/>
    <property type="match status" value="1"/>
</dbReference>
<evidence type="ECO:0000313" key="3">
    <source>
        <dbReference type="Proteomes" id="UP000197468"/>
    </source>
</evidence>